<dbReference type="PANTHER" id="PTHR30313:SF2">
    <property type="entry name" value="DNA PRIMASE"/>
    <property type="match status" value="1"/>
</dbReference>
<dbReference type="InterPro" id="IPR006171">
    <property type="entry name" value="TOPRIM_dom"/>
</dbReference>
<keyword evidence="1" id="KW-0240">DNA-directed RNA polymerase</keyword>
<evidence type="ECO:0000256" key="6">
    <source>
        <dbReference type="ARBA" id="ARBA00023163"/>
    </source>
</evidence>
<proteinExistence type="predicted"/>
<name>A0A059T631_9CAUD</name>
<dbReference type="SUPFAM" id="SSF57783">
    <property type="entry name" value="Zinc beta-ribbon"/>
    <property type="match status" value="1"/>
</dbReference>
<dbReference type="GO" id="GO:0003677">
    <property type="term" value="F:DNA binding"/>
    <property type="evidence" value="ECO:0007669"/>
    <property type="project" value="InterPro"/>
</dbReference>
<reference evidence="8 9" key="1">
    <citation type="journal article" date="2014" name="Appl. Environ. Microbiol.">
        <title>Comparative genomic and morphological analysis of Listeria phages isolated from farm environments.</title>
        <authorList>
            <person name="Denes T."/>
            <person name="Vongkamjan K."/>
            <person name="Ackermann H.W."/>
            <person name="Moreno Switt A.I."/>
            <person name="Wiedmann M."/>
            <person name="den Bakker H.C."/>
        </authorList>
    </citation>
    <scope>NUCLEOTIDE SEQUENCE [LARGE SCALE GENOMIC DNA]</scope>
</reference>
<dbReference type="Gene3D" id="3.90.580.10">
    <property type="entry name" value="Zinc finger, CHC2-type domain"/>
    <property type="match status" value="1"/>
</dbReference>
<evidence type="ECO:0000313" key="9">
    <source>
        <dbReference type="Proteomes" id="UP000026991"/>
    </source>
</evidence>
<keyword evidence="2" id="KW-0639">Primosome</keyword>
<sequence>MTLIKIRGNRINVDIVSELQEHEWTNARWSEDKLICNSPFRADSHPSFFVNLVNFTGSDGGGTWGDSGSGETGNIISLLSRLRDISYDEVADYLVETYGLKSGVPKLQGKLWSKEVTPLTIPSQVFSPYLESRGITKEIQEMYGTSEEDRKVYIPWYDRKNDLIACKIRYTDKKGFETLHKEVGITKNNLFGLPQALQQKPSTLIIVESEIDAMSVRAIGYCAVAVGTSRLTKVQRDSILSLGIKRLFFAGDNDKKGREFNKAMYKSFEGYMIDRFMVVFPDEIKDFNDYLNAYDGFPSFRSLETDAKWKRILNEIGESTW</sequence>
<dbReference type="RefSeq" id="YP_009045070.1">
    <property type="nucleotide sequence ID" value="NC_024392.1"/>
</dbReference>
<evidence type="ECO:0000256" key="1">
    <source>
        <dbReference type="ARBA" id="ARBA00022478"/>
    </source>
</evidence>
<dbReference type="Proteomes" id="UP000026991">
    <property type="component" value="Segment"/>
</dbReference>
<keyword evidence="6" id="KW-0804">Transcription</keyword>
<dbReference type="EMBL" id="KJ094021">
    <property type="protein sequence ID" value="AHL18604.1"/>
    <property type="molecule type" value="Genomic_DNA"/>
</dbReference>
<evidence type="ECO:0000256" key="3">
    <source>
        <dbReference type="ARBA" id="ARBA00022679"/>
    </source>
</evidence>
<dbReference type="GO" id="GO:0008270">
    <property type="term" value="F:zinc ion binding"/>
    <property type="evidence" value="ECO:0007669"/>
    <property type="project" value="InterPro"/>
</dbReference>
<evidence type="ECO:0000256" key="5">
    <source>
        <dbReference type="ARBA" id="ARBA00022705"/>
    </source>
</evidence>
<dbReference type="InterPro" id="IPR034154">
    <property type="entry name" value="TOPRIM_DnaG/twinkle"/>
</dbReference>
<dbReference type="Gene3D" id="3.40.1360.10">
    <property type="match status" value="1"/>
</dbReference>
<dbReference type="CDD" id="cd01029">
    <property type="entry name" value="TOPRIM_primases"/>
    <property type="match status" value="1"/>
</dbReference>
<evidence type="ECO:0000313" key="8">
    <source>
        <dbReference type="EMBL" id="AHL18604.1"/>
    </source>
</evidence>
<keyword evidence="3" id="KW-0808">Transferase</keyword>
<dbReference type="SUPFAM" id="SSF56731">
    <property type="entry name" value="DNA primase core"/>
    <property type="match status" value="1"/>
</dbReference>
<dbReference type="InterPro" id="IPR050219">
    <property type="entry name" value="DnaG_primase"/>
</dbReference>
<evidence type="ECO:0000259" key="7">
    <source>
        <dbReference type="SMART" id="SM00493"/>
    </source>
</evidence>
<dbReference type="OrthoDB" id="4356at10239"/>
<dbReference type="GO" id="GO:0000428">
    <property type="term" value="C:DNA-directed RNA polymerase complex"/>
    <property type="evidence" value="ECO:0007669"/>
    <property type="project" value="UniProtKB-KW"/>
</dbReference>
<dbReference type="GeneID" id="19736188"/>
<accession>A0A059T631</accession>
<protein>
    <submittedName>
        <fullName evidence="8">DNA primase</fullName>
    </submittedName>
</protein>
<gene>
    <name evidence="8" type="ORF">LP114_015</name>
</gene>
<feature type="domain" description="Toprim" evidence="7">
    <location>
        <begin position="202"/>
        <end position="273"/>
    </location>
</feature>
<dbReference type="InterPro" id="IPR036977">
    <property type="entry name" value="DNA_primase_Znf_CHC2"/>
</dbReference>
<evidence type="ECO:0000256" key="4">
    <source>
        <dbReference type="ARBA" id="ARBA00022695"/>
    </source>
</evidence>
<keyword evidence="5" id="KW-0235">DNA replication</keyword>
<dbReference type="GO" id="GO:0016779">
    <property type="term" value="F:nucleotidyltransferase activity"/>
    <property type="evidence" value="ECO:0007669"/>
    <property type="project" value="UniProtKB-KW"/>
</dbReference>
<dbReference type="GO" id="GO:0006269">
    <property type="term" value="P:DNA replication, synthesis of primer"/>
    <property type="evidence" value="ECO:0007669"/>
    <property type="project" value="UniProtKB-KW"/>
</dbReference>
<dbReference type="Pfam" id="PF13155">
    <property type="entry name" value="Toprim_2"/>
    <property type="match status" value="1"/>
</dbReference>
<dbReference type="SMART" id="SM00493">
    <property type="entry name" value="TOPRIM"/>
    <property type="match status" value="1"/>
</dbReference>
<keyword evidence="9" id="KW-1185">Reference proteome</keyword>
<evidence type="ECO:0000256" key="2">
    <source>
        <dbReference type="ARBA" id="ARBA00022515"/>
    </source>
</evidence>
<dbReference type="PANTHER" id="PTHR30313">
    <property type="entry name" value="DNA PRIMASE"/>
    <property type="match status" value="1"/>
</dbReference>
<keyword evidence="4" id="KW-0548">Nucleotidyltransferase</keyword>
<organism evidence="8 9">
    <name type="scientific">Listeria phage LP-114</name>
    <dbReference type="NCBI Taxonomy" id="1458857"/>
    <lineage>
        <taxon>Viruses</taxon>
        <taxon>Duplodnaviria</taxon>
        <taxon>Heunggongvirae</taxon>
        <taxon>Uroviricota</taxon>
        <taxon>Caudoviricetes</taxon>
        <taxon>Homburgvirus</taxon>
        <taxon>Homburgvirus LP114</taxon>
    </lineage>
</organism>
<dbReference type="KEGG" id="vg:19736188"/>